<evidence type="ECO:0000259" key="4">
    <source>
        <dbReference type="PROSITE" id="PS50144"/>
    </source>
</evidence>
<accession>A0AAD8QX84</accession>
<dbReference type="Gene3D" id="3.30.710.10">
    <property type="entry name" value="Potassium Channel Kv1.1, Chain A"/>
    <property type="match status" value="1"/>
</dbReference>
<protein>
    <submittedName>
        <fullName evidence="5">Uncharacterized protein</fullName>
    </submittedName>
</protein>
<dbReference type="InterPro" id="IPR011333">
    <property type="entry name" value="SKP1/BTB/POZ_sf"/>
</dbReference>
<dbReference type="SUPFAM" id="SSF49599">
    <property type="entry name" value="TRAF domain-like"/>
    <property type="match status" value="1"/>
</dbReference>
<dbReference type="EMBL" id="JAUUTY010000007">
    <property type="protein sequence ID" value="KAK1610060.1"/>
    <property type="molecule type" value="Genomic_DNA"/>
</dbReference>
<dbReference type="InterPro" id="IPR008974">
    <property type="entry name" value="TRAF-like"/>
</dbReference>
<comment type="pathway">
    <text evidence="1">Protein modification; protein ubiquitination.</text>
</comment>
<dbReference type="InterPro" id="IPR002083">
    <property type="entry name" value="MATH/TRAF_dom"/>
</dbReference>
<dbReference type="PROSITE" id="PS50144">
    <property type="entry name" value="MATH"/>
    <property type="match status" value="1"/>
</dbReference>
<comment type="similarity">
    <text evidence="2">Belongs to the Tdpoz family.</text>
</comment>
<dbReference type="Gene3D" id="2.60.210.10">
    <property type="entry name" value="Apoptosis, Tumor Necrosis Factor Receptor Associated Protein 2, Chain A"/>
    <property type="match status" value="1"/>
</dbReference>
<dbReference type="PANTHER" id="PTHR26379">
    <property type="entry name" value="BTB/POZ AND MATH DOMAIN-CONTAINING PROTEIN 1"/>
    <property type="match status" value="1"/>
</dbReference>
<dbReference type="SMART" id="SM00061">
    <property type="entry name" value="MATH"/>
    <property type="match status" value="1"/>
</dbReference>
<dbReference type="SMART" id="SM00225">
    <property type="entry name" value="BTB"/>
    <property type="match status" value="1"/>
</dbReference>
<name>A0AAD8QX84_LOLMU</name>
<evidence type="ECO:0000313" key="6">
    <source>
        <dbReference type="Proteomes" id="UP001231189"/>
    </source>
</evidence>
<dbReference type="AlphaFoldDB" id="A0AAD8QX84"/>
<dbReference type="GO" id="GO:0016567">
    <property type="term" value="P:protein ubiquitination"/>
    <property type="evidence" value="ECO:0007669"/>
    <property type="project" value="InterPro"/>
</dbReference>
<dbReference type="InterPro" id="IPR045005">
    <property type="entry name" value="BPM1-6"/>
</dbReference>
<evidence type="ECO:0000313" key="5">
    <source>
        <dbReference type="EMBL" id="KAK1610060.1"/>
    </source>
</evidence>
<evidence type="ECO:0000256" key="2">
    <source>
        <dbReference type="ARBA" id="ARBA00010846"/>
    </source>
</evidence>
<evidence type="ECO:0000259" key="3">
    <source>
        <dbReference type="PROSITE" id="PS50097"/>
    </source>
</evidence>
<keyword evidence="6" id="KW-1185">Reference proteome</keyword>
<evidence type="ECO:0000256" key="1">
    <source>
        <dbReference type="ARBA" id="ARBA00004906"/>
    </source>
</evidence>
<dbReference type="CDD" id="cd00121">
    <property type="entry name" value="MATH"/>
    <property type="match status" value="1"/>
</dbReference>
<dbReference type="Pfam" id="PF22486">
    <property type="entry name" value="MATH_2"/>
    <property type="match status" value="1"/>
</dbReference>
<sequence length="362" mass="40004">MLSAAAAEKSSPSASAITVDMSRGYHIVKINGYSLTKQLPTGKSLDSSRFTVCGHRWRILYFPNGDRSDSADYISLFLLLDNQDVSKEVKAQSIFRFVDTVTTDEKHPSLTSLAVNTFGSKNRSWGITKFIKREDLQRSEHLVDDSFTIRCDIAVISEIPVEAPKFVSVPSSDLNQHLGDLLTTAKGADVVFEVAGETFAAHRWLLASRSSVFDAQLFGSIKESGTADVIRVDDMEAPVFEALLRFAYTDSLLPETITQEEEEAAGMWQHLLVAADRYSFERLKLVCEEKLCKHIDISTVGTILALAEQHRCDGLKKACFHFLSSPTNLMAATAADGFRHLSRNCPSVMVELIAMSSRSHSA</sequence>
<feature type="domain" description="BTB" evidence="3">
    <location>
        <begin position="188"/>
        <end position="256"/>
    </location>
</feature>
<gene>
    <name evidence="5" type="ORF">QYE76_033733</name>
</gene>
<dbReference type="PROSITE" id="PS50097">
    <property type="entry name" value="BTB"/>
    <property type="match status" value="1"/>
</dbReference>
<organism evidence="5 6">
    <name type="scientific">Lolium multiflorum</name>
    <name type="common">Italian ryegrass</name>
    <name type="synonym">Lolium perenne subsp. multiflorum</name>
    <dbReference type="NCBI Taxonomy" id="4521"/>
    <lineage>
        <taxon>Eukaryota</taxon>
        <taxon>Viridiplantae</taxon>
        <taxon>Streptophyta</taxon>
        <taxon>Embryophyta</taxon>
        <taxon>Tracheophyta</taxon>
        <taxon>Spermatophyta</taxon>
        <taxon>Magnoliopsida</taxon>
        <taxon>Liliopsida</taxon>
        <taxon>Poales</taxon>
        <taxon>Poaceae</taxon>
        <taxon>BOP clade</taxon>
        <taxon>Pooideae</taxon>
        <taxon>Poodae</taxon>
        <taxon>Poeae</taxon>
        <taxon>Poeae Chloroplast Group 2 (Poeae type)</taxon>
        <taxon>Loliodinae</taxon>
        <taxon>Loliinae</taxon>
        <taxon>Lolium</taxon>
    </lineage>
</organism>
<proteinExistence type="inferred from homology"/>
<dbReference type="InterPro" id="IPR056423">
    <property type="entry name" value="BACK_BPM_SPOP"/>
</dbReference>
<feature type="domain" description="MATH" evidence="4">
    <location>
        <begin position="23"/>
        <end position="153"/>
    </location>
</feature>
<comment type="caution">
    <text evidence="5">The sequence shown here is derived from an EMBL/GenBank/DDBJ whole genome shotgun (WGS) entry which is preliminary data.</text>
</comment>
<reference evidence="5" key="1">
    <citation type="submission" date="2023-07" db="EMBL/GenBank/DDBJ databases">
        <title>A chromosome-level genome assembly of Lolium multiflorum.</title>
        <authorList>
            <person name="Chen Y."/>
            <person name="Copetti D."/>
            <person name="Kolliker R."/>
            <person name="Studer B."/>
        </authorList>
    </citation>
    <scope>NUCLEOTIDE SEQUENCE</scope>
    <source>
        <strain evidence="5">02402/16</strain>
        <tissue evidence="5">Leaf</tissue>
    </source>
</reference>
<dbReference type="Pfam" id="PF00651">
    <property type="entry name" value="BTB"/>
    <property type="match status" value="1"/>
</dbReference>
<dbReference type="Gene3D" id="1.25.40.420">
    <property type="match status" value="1"/>
</dbReference>
<dbReference type="Proteomes" id="UP001231189">
    <property type="component" value="Unassembled WGS sequence"/>
</dbReference>
<dbReference type="InterPro" id="IPR000210">
    <property type="entry name" value="BTB/POZ_dom"/>
</dbReference>
<dbReference type="PANTHER" id="PTHR26379:SF429">
    <property type="entry name" value="OS10G0428900 PROTEIN"/>
    <property type="match status" value="1"/>
</dbReference>
<dbReference type="SUPFAM" id="SSF54695">
    <property type="entry name" value="POZ domain"/>
    <property type="match status" value="1"/>
</dbReference>
<dbReference type="Pfam" id="PF24570">
    <property type="entry name" value="BACK_BPM_SPOP"/>
    <property type="match status" value="1"/>
</dbReference>